<sequence length="230" mass="25207">MSDTSKTWDIREITRLLYRVKFKDKLKRHNTALEASQPGFTKPIGEMAMYVRNFQRLGMISNPSSEQENTTSMRERIYSCASYIHTEESEDSLQQKWQELDGRAKSLDEEYPRRVAGVAAGDYSNFSNMGPACQSIGAEDPRTDPHIAATTFPPPNPGPLPRYPYVNPHVLASRYATAQGSGSGSGSASGSSDPDGLYSESPVATWEELRTGKQGSGGETDRGEASGSKK</sequence>
<feature type="compositionally biased region" description="Pro residues" evidence="1">
    <location>
        <begin position="152"/>
        <end position="162"/>
    </location>
</feature>
<organism evidence="2 3">
    <name type="scientific">Hymenoscyphus fraxineus</name>
    <dbReference type="NCBI Taxonomy" id="746836"/>
    <lineage>
        <taxon>Eukaryota</taxon>
        <taxon>Fungi</taxon>
        <taxon>Dikarya</taxon>
        <taxon>Ascomycota</taxon>
        <taxon>Pezizomycotina</taxon>
        <taxon>Leotiomycetes</taxon>
        <taxon>Helotiales</taxon>
        <taxon>Helotiaceae</taxon>
        <taxon>Hymenoscyphus</taxon>
    </lineage>
</organism>
<evidence type="ECO:0000256" key="1">
    <source>
        <dbReference type="SAM" id="MobiDB-lite"/>
    </source>
</evidence>
<evidence type="ECO:0000313" key="3">
    <source>
        <dbReference type="Proteomes" id="UP000696280"/>
    </source>
</evidence>
<feature type="region of interest" description="Disordered" evidence="1">
    <location>
        <begin position="136"/>
        <end position="230"/>
    </location>
</feature>
<protein>
    <submittedName>
        <fullName evidence="2">Uncharacterized protein</fullName>
    </submittedName>
</protein>
<gene>
    <name evidence="2" type="ORF">HYFRA_00010968</name>
</gene>
<name>A0A9N9PVL3_9HELO</name>
<reference evidence="2" key="1">
    <citation type="submission" date="2021-07" db="EMBL/GenBank/DDBJ databases">
        <authorList>
            <person name="Durling M."/>
        </authorList>
    </citation>
    <scope>NUCLEOTIDE SEQUENCE</scope>
</reference>
<keyword evidence="3" id="KW-1185">Reference proteome</keyword>
<comment type="caution">
    <text evidence="2">The sequence shown here is derived from an EMBL/GenBank/DDBJ whole genome shotgun (WGS) entry which is preliminary data.</text>
</comment>
<accession>A0A9N9PVL3</accession>
<dbReference type="AlphaFoldDB" id="A0A9N9PVL3"/>
<dbReference type="Proteomes" id="UP000696280">
    <property type="component" value="Unassembled WGS sequence"/>
</dbReference>
<dbReference type="EMBL" id="CAJVRL010000065">
    <property type="protein sequence ID" value="CAG8955702.1"/>
    <property type="molecule type" value="Genomic_DNA"/>
</dbReference>
<evidence type="ECO:0000313" key="2">
    <source>
        <dbReference type="EMBL" id="CAG8955702.1"/>
    </source>
</evidence>
<proteinExistence type="predicted"/>